<dbReference type="GO" id="GO:0000977">
    <property type="term" value="F:RNA polymerase II transcription regulatory region sequence-specific DNA binding"/>
    <property type="evidence" value="ECO:0007669"/>
    <property type="project" value="TreeGrafter"/>
</dbReference>
<dbReference type="PANTHER" id="PTHR24329">
    <property type="entry name" value="HOMEOBOX PROTEIN ARISTALESS"/>
    <property type="match status" value="1"/>
</dbReference>
<dbReference type="PROSITE" id="PS00027">
    <property type="entry name" value="HOMEOBOX_1"/>
    <property type="match status" value="1"/>
</dbReference>
<keyword evidence="2" id="KW-0217">Developmental protein</keyword>
<dbReference type="PROSITE" id="PS50803">
    <property type="entry name" value="OAR"/>
    <property type="match status" value="1"/>
</dbReference>
<evidence type="ECO:0000256" key="4">
    <source>
        <dbReference type="ARBA" id="ARBA00023155"/>
    </source>
</evidence>
<dbReference type="SMART" id="SM00389">
    <property type="entry name" value="HOX"/>
    <property type="match status" value="1"/>
</dbReference>
<evidence type="ECO:0000256" key="6">
    <source>
        <dbReference type="PROSITE-ProRule" id="PRU00108"/>
    </source>
</evidence>
<evidence type="ECO:0000256" key="1">
    <source>
        <dbReference type="ARBA" id="ARBA00004123"/>
    </source>
</evidence>
<evidence type="ECO:0000256" key="7">
    <source>
        <dbReference type="RuleBase" id="RU000682"/>
    </source>
</evidence>
<feature type="DNA-binding region" description="Homeobox" evidence="6">
    <location>
        <begin position="49"/>
        <end position="108"/>
    </location>
</feature>
<evidence type="ECO:0000256" key="3">
    <source>
        <dbReference type="ARBA" id="ARBA00023125"/>
    </source>
</evidence>
<dbReference type="PANTHER" id="PTHR24329:SF579">
    <property type="entry name" value="HOMEOBOX PROTEIN ARISTALESS"/>
    <property type="match status" value="1"/>
</dbReference>
<dbReference type="FunFam" id="1.10.10.60:FF:000102">
    <property type="entry name" value="Aristaless related homeobox"/>
    <property type="match status" value="1"/>
</dbReference>
<dbReference type="InterPro" id="IPR050649">
    <property type="entry name" value="Paired_Homeobox_TFs"/>
</dbReference>
<dbReference type="InterPro" id="IPR017970">
    <property type="entry name" value="Homeobox_CS"/>
</dbReference>
<evidence type="ECO:0008006" key="13">
    <source>
        <dbReference type="Google" id="ProtNLM"/>
    </source>
</evidence>
<dbReference type="Pfam" id="PF00046">
    <property type="entry name" value="Homeodomain"/>
    <property type="match status" value="1"/>
</dbReference>
<feature type="domain" description="OAR" evidence="10">
    <location>
        <begin position="238"/>
        <end position="251"/>
    </location>
</feature>
<keyword evidence="5 6" id="KW-0539">Nucleus</keyword>
<evidence type="ECO:0000313" key="11">
    <source>
        <dbReference type="EMBL" id="KAG6444073.1"/>
    </source>
</evidence>
<dbReference type="GO" id="GO:0005634">
    <property type="term" value="C:nucleus"/>
    <property type="evidence" value="ECO:0007669"/>
    <property type="project" value="UniProtKB-SubCell"/>
</dbReference>
<dbReference type="GO" id="GO:0000981">
    <property type="term" value="F:DNA-binding transcription factor activity, RNA polymerase II-specific"/>
    <property type="evidence" value="ECO:0007669"/>
    <property type="project" value="InterPro"/>
</dbReference>
<proteinExistence type="predicted"/>
<evidence type="ECO:0000256" key="5">
    <source>
        <dbReference type="ARBA" id="ARBA00023242"/>
    </source>
</evidence>
<evidence type="ECO:0000313" key="12">
    <source>
        <dbReference type="Proteomes" id="UP000791440"/>
    </source>
</evidence>
<organism evidence="11 12">
    <name type="scientific">Manduca sexta</name>
    <name type="common">Tobacco hawkmoth</name>
    <name type="synonym">Tobacco hornworm</name>
    <dbReference type="NCBI Taxonomy" id="7130"/>
    <lineage>
        <taxon>Eukaryota</taxon>
        <taxon>Metazoa</taxon>
        <taxon>Ecdysozoa</taxon>
        <taxon>Arthropoda</taxon>
        <taxon>Hexapoda</taxon>
        <taxon>Insecta</taxon>
        <taxon>Pterygota</taxon>
        <taxon>Neoptera</taxon>
        <taxon>Endopterygota</taxon>
        <taxon>Lepidoptera</taxon>
        <taxon>Glossata</taxon>
        <taxon>Ditrysia</taxon>
        <taxon>Bombycoidea</taxon>
        <taxon>Sphingidae</taxon>
        <taxon>Sphinginae</taxon>
        <taxon>Sphingini</taxon>
        <taxon>Manduca</taxon>
    </lineage>
</organism>
<dbReference type="EMBL" id="JH668307">
    <property type="protein sequence ID" value="KAG6444073.1"/>
    <property type="molecule type" value="Genomic_DNA"/>
</dbReference>
<feature type="compositionally biased region" description="Basic and acidic residues" evidence="8">
    <location>
        <begin position="1"/>
        <end position="12"/>
    </location>
</feature>
<keyword evidence="3 6" id="KW-0238">DNA-binding</keyword>
<feature type="compositionally biased region" description="Pro residues" evidence="8">
    <location>
        <begin position="204"/>
        <end position="217"/>
    </location>
</feature>
<dbReference type="PROSITE" id="PS50071">
    <property type="entry name" value="HOMEOBOX_2"/>
    <property type="match status" value="1"/>
</dbReference>
<evidence type="ECO:0000259" key="9">
    <source>
        <dbReference type="PROSITE" id="PS50071"/>
    </source>
</evidence>
<dbReference type="InterPro" id="IPR003654">
    <property type="entry name" value="OAR_dom"/>
</dbReference>
<dbReference type="Proteomes" id="UP000791440">
    <property type="component" value="Unassembled WGS sequence"/>
</dbReference>
<comment type="caution">
    <text evidence="11">The sequence shown here is derived from an EMBL/GenBank/DDBJ whole genome shotgun (WGS) entry which is preliminary data.</text>
</comment>
<dbReference type="InterPro" id="IPR001356">
    <property type="entry name" value="HD"/>
</dbReference>
<evidence type="ECO:0000259" key="10">
    <source>
        <dbReference type="PROSITE" id="PS50803"/>
    </source>
</evidence>
<evidence type="ECO:0000256" key="2">
    <source>
        <dbReference type="ARBA" id="ARBA00022473"/>
    </source>
</evidence>
<reference evidence="11" key="2">
    <citation type="submission" date="2020-12" db="EMBL/GenBank/DDBJ databases">
        <authorList>
            <person name="Kanost M."/>
        </authorList>
    </citation>
    <scope>NUCLEOTIDE SEQUENCE</scope>
</reference>
<evidence type="ECO:0000256" key="8">
    <source>
        <dbReference type="SAM" id="MobiDB-lite"/>
    </source>
</evidence>
<dbReference type="AlphaFoldDB" id="A0A921YRA6"/>
<sequence>MGVSEAPKDDSPRTTPDLPRADQSPASERPLPGSADSDDADDFAPKRKQRRYRTTFTSFQLEELEKAFSRTHYPDVFTREELAMKIGLTEARIQVWFQNRRAKWRKQEKVGPQAHPYNPYLGAAGGAPPPSVVASMPNPFTQLGFGFRKPFDTNALASFRYAGAPVLGAQYLGAPLPRPPLFSAPLYTTSPPFHSLLAGLAPPRQSPDPPAVSPPISPGSESPPNAQPSAPEVERRSSSIAALRMAAREHELRLEILRQRHHTDLIS</sequence>
<reference evidence="11" key="1">
    <citation type="journal article" date="2016" name="Insect Biochem. Mol. Biol.">
        <title>Multifaceted biological insights from a draft genome sequence of the tobacco hornworm moth, Manduca sexta.</title>
        <authorList>
            <person name="Kanost M.R."/>
            <person name="Arrese E.L."/>
            <person name="Cao X."/>
            <person name="Chen Y.R."/>
            <person name="Chellapilla S."/>
            <person name="Goldsmith M.R."/>
            <person name="Grosse-Wilde E."/>
            <person name="Heckel D.G."/>
            <person name="Herndon N."/>
            <person name="Jiang H."/>
            <person name="Papanicolaou A."/>
            <person name="Qu J."/>
            <person name="Soulages J.L."/>
            <person name="Vogel H."/>
            <person name="Walters J."/>
            <person name="Waterhouse R.M."/>
            <person name="Ahn S.J."/>
            <person name="Almeida F.C."/>
            <person name="An C."/>
            <person name="Aqrawi P."/>
            <person name="Bretschneider A."/>
            <person name="Bryant W.B."/>
            <person name="Bucks S."/>
            <person name="Chao H."/>
            <person name="Chevignon G."/>
            <person name="Christen J.M."/>
            <person name="Clarke D.F."/>
            <person name="Dittmer N.T."/>
            <person name="Ferguson L.C.F."/>
            <person name="Garavelou S."/>
            <person name="Gordon K.H.J."/>
            <person name="Gunaratna R.T."/>
            <person name="Han Y."/>
            <person name="Hauser F."/>
            <person name="He Y."/>
            <person name="Heidel-Fischer H."/>
            <person name="Hirsh A."/>
            <person name="Hu Y."/>
            <person name="Jiang H."/>
            <person name="Kalra D."/>
            <person name="Klinner C."/>
            <person name="Konig C."/>
            <person name="Kovar C."/>
            <person name="Kroll A.R."/>
            <person name="Kuwar S.S."/>
            <person name="Lee S.L."/>
            <person name="Lehman R."/>
            <person name="Li K."/>
            <person name="Li Z."/>
            <person name="Liang H."/>
            <person name="Lovelace S."/>
            <person name="Lu Z."/>
            <person name="Mansfield J.H."/>
            <person name="McCulloch K.J."/>
            <person name="Mathew T."/>
            <person name="Morton B."/>
            <person name="Muzny D.M."/>
            <person name="Neunemann D."/>
            <person name="Ongeri F."/>
            <person name="Pauchet Y."/>
            <person name="Pu L.L."/>
            <person name="Pyrousis I."/>
            <person name="Rao X.J."/>
            <person name="Redding A."/>
            <person name="Roesel C."/>
            <person name="Sanchez-Gracia A."/>
            <person name="Schaack S."/>
            <person name="Shukla A."/>
            <person name="Tetreau G."/>
            <person name="Wang Y."/>
            <person name="Xiong G.H."/>
            <person name="Traut W."/>
            <person name="Walsh T.K."/>
            <person name="Worley K.C."/>
            <person name="Wu D."/>
            <person name="Wu W."/>
            <person name="Wu Y.Q."/>
            <person name="Zhang X."/>
            <person name="Zou Z."/>
            <person name="Zucker H."/>
            <person name="Briscoe A.D."/>
            <person name="Burmester T."/>
            <person name="Clem R.J."/>
            <person name="Feyereisen R."/>
            <person name="Grimmelikhuijzen C.J.P."/>
            <person name="Hamodrakas S.J."/>
            <person name="Hansson B.S."/>
            <person name="Huguet E."/>
            <person name="Jermiin L.S."/>
            <person name="Lan Q."/>
            <person name="Lehman H.K."/>
            <person name="Lorenzen M."/>
            <person name="Merzendorfer H."/>
            <person name="Michalopoulos I."/>
            <person name="Morton D.B."/>
            <person name="Muthukrishnan S."/>
            <person name="Oakeshott J.G."/>
            <person name="Palmer W."/>
            <person name="Park Y."/>
            <person name="Passarelli A.L."/>
            <person name="Rozas J."/>
            <person name="Schwartz L.M."/>
            <person name="Smith W."/>
            <person name="Southgate A."/>
            <person name="Vilcinskas A."/>
            <person name="Vogt R."/>
            <person name="Wang P."/>
            <person name="Werren J."/>
            <person name="Yu X.Q."/>
            <person name="Zhou J.J."/>
            <person name="Brown S.J."/>
            <person name="Scherer S.E."/>
            <person name="Richards S."/>
            <person name="Blissard G.W."/>
        </authorList>
    </citation>
    <scope>NUCLEOTIDE SEQUENCE</scope>
</reference>
<dbReference type="CDD" id="cd00086">
    <property type="entry name" value="homeodomain"/>
    <property type="match status" value="1"/>
</dbReference>
<keyword evidence="4 6" id="KW-0371">Homeobox</keyword>
<keyword evidence="12" id="KW-1185">Reference proteome</keyword>
<feature type="domain" description="Homeobox" evidence="9">
    <location>
        <begin position="47"/>
        <end position="107"/>
    </location>
</feature>
<protein>
    <recommendedName>
        <fullName evidence="13">Homeobox protein aristaless</fullName>
    </recommendedName>
</protein>
<name>A0A921YRA6_MANSE</name>
<feature type="region of interest" description="Disordered" evidence="8">
    <location>
        <begin position="197"/>
        <end position="240"/>
    </location>
</feature>
<feature type="region of interest" description="Disordered" evidence="8">
    <location>
        <begin position="1"/>
        <end position="52"/>
    </location>
</feature>
<comment type="subcellular location">
    <subcellularLocation>
        <location evidence="1 6 7">Nucleus</location>
    </subcellularLocation>
</comment>
<gene>
    <name evidence="11" type="ORF">O3G_MSEX003129</name>
</gene>
<dbReference type="Pfam" id="PF03826">
    <property type="entry name" value="OAR"/>
    <property type="match status" value="1"/>
</dbReference>
<accession>A0A921YRA6</accession>